<proteinExistence type="predicted"/>
<dbReference type="SUPFAM" id="SSF48452">
    <property type="entry name" value="TPR-like"/>
    <property type="match status" value="2"/>
</dbReference>
<dbReference type="PANTHER" id="PTHR12558">
    <property type="entry name" value="CELL DIVISION CYCLE 16,23,27"/>
    <property type="match status" value="1"/>
</dbReference>
<evidence type="ECO:0000313" key="2">
    <source>
        <dbReference type="EMBL" id="MBB4119047.1"/>
    </source>
</evidence>
<organism evidence="2 3">
    <name type="scientific">Mesonia hippocampi</name>
    <dbReference type="NCBI Taxonomy" id="1628250"/>
    <lineage>
        <taxon>Bacteria</taxon>
        <taxon>Pseudomonadati</taxon>
        <taxon>Bacteroidota</taxon>
        <taxon>Flavobacteriia</taxon>
        <taxon>Flavobacteriales</taxon>
        <taxon>Flavobacteriaceae</taxon>
        <taxon>Mesonia</taxon>
    </lineage>
</organism>
<dbReference type="Gene3D" id="1.25.40.10">
    <property type="entry name" value="Tetratricopeptide repeat domain"/>
    <property type="match status" value="3"/>
</dbReference>
<dbReference type="SMART" id="SM00028">
    <property type="entry name" value="TPR"/>
    <property type="match status" value="11"/>
</dbReference>
<comment type="caution">
    <text evidence="2">The sequence shown here is derived from an EMBL/GenBank/DDBJ whole genome shotgun (WGS) entry which is preliminary data.</text>
</comment>
<dbReference type="Proteomes" id="UP000553034">
    <property type="component" value="Unassembled WGS sequence"/>
</dbReference>
<keyword evidence="3" id="KW-1185">Reference proteome</keyword>
<dbReference type="RefSeq" id="WP_183477397.1">
    <property type="nucleotide sequence ID" value="NZ_JACIFO010000004.1"/>
</dbReference>
<feature type="repeat" description="TPR" evidence="1">
    <location>
        <begin position="303"/>
        <end position="336"/>
    </location>
</feature>
<sequence length="462" mass="54394">MQISDNDGQYDFSLDRFESMLKTNDILFFDADEFENITYYYLENGKMSKAKKAIKLGLEQHPQSINLRLFHVEVLIFENKLNDANELLESLQEIEPSNEEIYIQKACILSKKNKHTEAINTLLFALNHTADEADVHSLIAMEYMFLEDYEQAKIHFIKCLESDADDYSSLYNVIYCFDFLEQPHQAILFLNKFLDKSPYSEVAWHQLGKQYMSLKQLEKALTAFDYAIISDDHFLGAYMEKGKVLEKLKHYQEAIDNYLITLELEDPTAFAYLHIGKCYDKLQQPEFALQYFLKAANEDPLLDKVWNTLTDFYYKRKDFRKALYYINKAISIDEANVHYWKRFAHINKKLHFYEEAVKGFKKSLDLGNYELETWVTRCDLLLELGEYELAKETLLQAKEFHPEAAEVFYRLSGVSFLINSPSEAYSYLKKATHIDAEYAFIMEELFPEVFKRQSVQKFLNSL</sequence>
<dbReference type="Pfam" id="PF13181">
    <property type="entry name" value="TPR_8"/>
    <property type="match status" value="2"/>
</dbReference>
<dbReference type="EMBL" id="JACIFO010000004">
    <property type="protein sequence ID" value="MBB4119047.1"/>
    <property type="molecule type" value="Genomic_DNA"/>
</dbReference>
<reference evidence="2 3" key="1">
    <citation type="submission" date="2020-08" db="EMBL/GenBank/DDBJ databases">
        <title>Genomic Encyclopedia of Type Strains, Phase IV (KMG-IV): sequencing the most valuable type-strain genomes for metagenomic binning, comparative biology and taxonomic classification.</title>
        <authorList>
            <person name="Goeker M."/>
        </authorList>
    </citation>
    <scope>NUCLEOTIDE SEQUENCE [LARGE SCALE GENOMIC DNA]</scope>
    <source>
        <strain evidence="2 3">DSM 29568</strain>
    </source>
</reference>
<dbReference type="PANTHER" id="PTHR12558:SF13">
    <property type="entry name" value="CELL DIVISION CYCLE PROTEIN 27 HOMOLOG"/>
    <property type="match status" value="1"/>
</dbReference>
<gene>
    <name evidence="2" type="ORF">GGR32_001338</name>
</gene>
<protein>
    <submittedName>
        <fullName evidence="2">Tetratricopeptide (TPR) repeat protein</fullName>
    </submittedName>
</protein>
<feature type="repeat" description="TPR" evidence="1">
    <location>
        <begin position="269"/>
        <end position="302"/>
    </location>
</feature>
<dbReference type="AlphaFoldDB" id="A0A840EW25"/>
<feature type="repeat" description="TPR" evidence="1">
    <location>
        <begin position="201"/>
        <end position="234"/>
    </location>
</feature>
<dbReference type="InterPro" id="IPR019734">
    <property type="entry name" value="TPR_rpt"/>
</dbReference>
<keyword evidence="1" id="KW-0802">TPR repeat</keyword>
<dbReference type="PROSITE" id="PS50005">
    <property type="entry name" value="TPR"/>
    <property type="match status" value="3"/>
</dbReference>
<name>A0A840EW25_9FLAO</name>
<evidence type="ECO:0000313" key="3">
    <source>
        <dbReference type="Proteomes" id="UP000553034"/>
    </source>
</evidence>
<accession>A0A840EW25</accession>
<dbReference type="InterPro" id="IPR011990">
    <property type="entry name" value="TPR-like_helical_dom_sf"/>
</dbReference>
<evidence type="ECO:0000256" key="1">
    <source>
        <dbReference type="PROSITE-ProRule" id="PRU00339"/>
    </source>
</evidence>